<accession>A0A840LB72</accession>
<protein>
    <submittedName>
        <fullName evidence="6">Putative membrane protein YecN with MAPEG domain</fullName>
    </submittedName>
</protein>
<evidence type="ECO:0000256" key="1">
    <source>
        <dbReference type="ARBA" id="ARBA00004141"/>
    </source>
</evidence>
<dbReference type="Gene3D" id="1.20.120.550">
    <property type="entry name" value="Membrane associated eicosanoid/glutathione metabolism-like domain"/>
    <property type="match status" value="1"/>
</dbReference>
<dbReference type="InterPro" id="IPR001129">
    <property type="entry name" value="Membr-assoc_MAPEG"/>
</dbReference>
<dbReference type="PANTHER" id="PTHR10250">
    <property type="entry name" value="MICROSOMAL GLUTATHIONE S-TRANSFERASE"/>
    <property type="match status" value="1"/>
</dbReference>
<evidence type="ECO:0000256" key="4">
    <source>
        <dbReference type="ARBA" id="ARBA00023136"/>
    </source>
</evidence>
<dbReference type="GO" id="GO:0004364">
    <property type="term" value="F:glutathione transferase activity"/>
    <property type="evidence" value="ECO:0007669"/>
    <property type="project" value="TreeGrafter"/>
</dbReference>
<feature type="transmembrane region" description="Helical" evidence="5">
    <location>
        <begin position="48"/>
        <end position="67"/>
    </location>
</feature>
<dbReference type="Proteomes" id="UP000562027">
    <property type="component" value="Unassembled WGS sequence"/>
</dbReference>
<dbReference type="InterPro" id="IPR050997">
    <property type="entry name" value="MAPEG"/>
</dbReference>
<proteinExistence type="predicted"/>
<dbReference type="SUPFAM" id="SSF161084">
    <property type="entry name" value="MAPEG domain-like"/>
    <property type="match status" value="1"/>
</dbReference>
<dbReference type="GO" id="GO:0016020">
    <property type="term" value="C:membrane"/>
    <property type="evidence" value="ECO:0007669"/>
    <property type="project" value="UniProtKB-SubCell"/>
</dbReference>
<name>A0A840LB72_9BURK</name>
<dbReference type="RefSeq" id="WP_184298718.1">
    <property type="nucleotide sequence ID" value="NZ_JACHLP010000003.1"/>
</dbReference>
<dbReference type="GO" id="GO:0004602">
    <property type="term" value="F:glutathione peroxidase activity"/>
    <property type="evidence" value="ECO:0007669"/>
    <property type="project" value="TreeGrafter"/>
</dbReference>
<dbReference type="EMBL" id="JACHLP010000003">
    <property type="protein sequence ID" value="MBB4843448.1"/>
    <property type="molecule type" value="Genomic_DNA"/>
</dbReference>
<keyword evidence="7" id="KW-1185">Reference proteome</keyword>
<dbReference type="GO" id="GO:0006691">
    <property type="term" value="P:leukotriene metabolic process"/>
    <property type="evidence" value="ECO:0007669"/>
    <property type="project" value="UniProtKB-ARBA"/>
</dbReference>
<evidence type="ECO:0000256" key="2">
    <source>
        <dbReference type="ARBA" id="ARBA00022692"/>
    </source>
</evidence>
<dbReference type="Pfam" id="PF01124">
    <property type="entry name" value="MAPEG"/>
    <property type="match status" value="1"/>
</dbReference>
<comment type="caution">
    <text evidence="6">The sequence shown here is derived from an EMBL/GenBank/DDBJ whole genome shotgun (WGS) entry which is preliminary data.</text>
</comment>
<keyword evidence="4 5" id="KW-0472">Membrane</keyword>
<reference evidence="6 7" key="1">
    <citation type="submission" date="2020-08" db="EMBL/GenBank/DDBJ databases">
        <title>Functional genomics of gut bacteria from endangered species of beetles.</title>
        <authorList>
            <person name="Carlos-Shanley C."/>
        </authorList>
    </citation>
    <scope>NUCLEOTIDE SEQUENCE [LARGE SCALE GENOMIC DNA]</scope>
    <source>
        <strain evidence="6 7">S00239</strain>
    </source>
</reference>
<organism evidence="6 7">
    <name type="scientific">Roseateles oligotrophus</name>
    <dbReference type="NCBI Taxonomy" id="1769250"/>
    <lineage>
        <taxon>Bacteria</taxon>
        <taxon>Pseudomonadati</taxon>
        <taxon>Pseudomonadota</taxon>
        <taxon>Betaproteobacteria</taxon>
        <taxon>Burkholderiales</taxon>
        <taxon>Sphaerotilaceae</taxon>
        <taxon>Roseateles</taxon>
    </lineage>
</organism>
<evidence type="ECO:0000313" key="6">
    <source>
        <dbReference type="EMBL" id="MBB4843448.1"/>
    </source>
</evidence>
<evidence type="ECO:0000313" key="7">
    <source>
        <dbReference type="Proteomes" id="UP000562027"/>
    </source>
</evidence>
<dbReference type="InterPro" id="IPR023352">
    <property type="entry name" value="MAPEG-like_dom_sf"/>
</dbReference>
<sequence>MNWLDLVALLALGQYFLFASLVGRARGKYGVKAPAVTGHEVFERFYRVQMNTLELLVIFIPSLLLAAKYFPANWVAAVGAVYLLGRAVYAYAYVKQPAGRALGFVLSAGPTMCLLLMALVGVLRQA</sequence>
<dbReference type="AlphaFoldDB" id="A0A840LB72"/>
<gene>
    <name evidence="6" type="ORF">HNP55_001967</name>
</gene>
<keyword evidence="2 5" id="KW-0812">Transmembrane</keyword>
<keyword evidence="3 5" id="KW-1133">Transmembrane helix</keyword>
<dbReference type="PANTHER" id="PTHR10250:SF15">
    <property type="entry name" value="MICROSOMAL GLUTATHIONE S-TRANSFERASE-RELATED"/>
    <property type="match status" value="1"/>
</dbReference>
<evidence type="ECO:0000256" key="3">
    <source>
        <dbReference type="ARBA" id="ARBA00022989"/>
    </source>
</evidence>
<feature type="transmembrane region" description="Helical" evidence="5">
    <location>
        <begin position="100"/>
        <end position="123"/>
    </location>
</feature>
<evidence type="ECO:0000256" key="5">
    <source>
        <dbReference type="SAM" id="Phobius"/>
    </source>
</evidence>
<comment type="subcellular location">
    <subcellularLocation>
        <location evidence="1">Membrane</location>
        <topology evidence="1">Multi-pass membrane protein</topology>
    </subcellularLocation>
</comment>